<dbReference type="CDD" id="cd17923">
    <property type="entry name" value="DEXHc_Hrq1-like"/>
    <property type="match status" value="1"/>
</dbReference>
<dbReference type="Pfam" id="PF09369">
    <property type="entry name" value="MZB"/>
    <property type="match status" value="1"/>
</dbReference>
<dbReference type="InterPro" id="IPR011545">
    <property type="entry name" value="DEAD/DEAH_box_helicase_dom"/>
</dbReference>
<dbReference type="Proteomes" id="UP000327458">
    <property type="component" value="Plasmid pl1"/>
</dbReference>
<proteinExistence type="predicted"/>
<accession>A0A5M8I5J2</accession>
<dbReference type="PROSITE" id="PS51194">
    <property type="entry name" value="HELICASE_CTER"/>
    <property type="match status" value="1"/>
</dbReference>
<dbReference type="InterPro" id="IPR018973">
    <property type="entry name" value="MZB"/>
</dbReference>
<dbReference type="InterPro" id="IPR001650">
    <property type="entry name" value="Helicase_C-like"/>
</dbReference>
<geneLocation type="plasmid" evidence="5">
    <name>pl1</name>
</geneLocation>
<dbReference type="GO" id="GO:0003676">
    <property type="term" value="F:nucleic acid binding"/>
    <property type="evidence" value="ECO:0007669"/>
    <property type="project" value="InterPro"/>
</dbReference>
<keyword evidence="5" id="KW-0614">Plasmid</keyword>
<organism evidence="5">
    <name type="scientific">Chlorobium phaeovibrioides</name>
    <dbReference type="NCBI Taxonomy" id="1094"/>
    <lineage>
        <taxon>Bacteria</taxon>
        <taxon>Pseudomonadati</taxon>
        <taxon>Chlorobiota</taxon>
        <taxon>Chlorobiia</taxon>
        <taxon>Chlorobiales</taxon>
        <taxon>Chlorobiaceae</taxon>
        <taxon>Chlorobium/Pelodictyon group</taxon>
        <taxon>Chlorobium</taxon>
    </lineage>
</organism>
<name>A0A5M8I5J2_CHLPH</name>
<dbReference type="SUPFAM" id="SSF52540">
    <property type="entry name" value="P-loop containing nucleoside triphosphate hydrolases"/>
    <property type="match status" value="2"/>
</dbReference>
<gene>
    <name evidence="5" type="ORF">FP507_10790</name>
</gene>
<evidence type="ECO:0000259" key="3">
    <source>
        <dbReference type="PROSITE" id="PS51192"/>
    </source>
</evidence>
<dbReference type="SMART" id="SM00490">
    <property type="entry name" value="HELICc"/>
    <property type="match status" value="1"/>
</dbReference>
<dbReference type="Gene3D" id="3.40.960.10">
    <property type="entry name" value="VSR Endonuclease"/>
    <property type="match status" value="1"/>
</dbReference>
<keyword evidence="2" id="KW-0067">ATP-binding</keyword>
<evidence type="ECO:0000256" key="1">
    <source>
        <dbReference type="ARBA" id="ARBA00022741"/>
    </source>
</evidence>
<protein>
    <submittedName>
        <fullName evidence="5">DEAD/DEAH box helicase</fullName>
    </submittedName>
</protein>
<dbReference type="RefSeq" id="WP_151418949.1">
    <property type="nucleotide sequence ID" value="NZ_CM018433.1"/>
</dbReference>
<evidence type="ECO:0000256" key="2">
    <source>
        <dbReference type="ARBA" id="ARBA00022840"/>
    </source>
</evidence>
<dbReference type="GO" id="GO:0036297">
    <property type="term" value="P:interstrand cross-link repair"/>
    <property type="evidence" value="ECO:0007669"/>
    <property type="project" value="TreeGrafter"/>
</dbReference>
<feature type="domain" description="Helicase ATP-binding" evidence="3">
    <location>
        <begin position="90"/>
        <end position="279"/>
    </location>
</feature>
<dbReference type="GO" id="GO:0043138">
    <property type="term" value="F:3'-5' DNA helicase activity"/>
    <property type="evidence" value="ECO:0007669"/>
    <property type="project" value="TreeGrafter"/>
</dbReference>
<dbReference type="PANTHER" id="PTHR47957:SF3">
    <property type="entry name" value="ATP-DEPENDENT HELICASE HRQ1"/>
    <property type="match status" value="1"/>
</dbReference>
<reference evidence="5" key="1">
    <citation type="submission" date="2019-07" db="EMBL/GenBank/DDBJ databases">
        <title>Draft genome Sequence of Chlorobium phaeovibrioides sp. strain PhvTcv-s14, from the Phylum Chlorobi.</title>
        <authorList>
            <person name="Babenko V."/>
            <person name="Boldyreva D."/>
            <person name="Kanygina A."/>
            <person name="Selezneva O."/>
            <person name="Akopiyan T."/>
            <person name="Lunina O."/>
        </authorList>
    </citation>
    <scope>NUCLEOTIDE SEQUENCE [LARGE SCALE GENOMIC DNA]</scope>
    <source>
        <strain evidence="5">GrTcv12</strain>
        <plasmid evidence="5">pl1</plasmid>
    </source>
</reference>
<evidence type="ECO:0000313" key="5">
    <source>
        <dbReference type="EMBL" id="KAA6230497.1"/>
    </source>
</evidence>
<dbReference type="GO" id="GO:0005524">
    <property type="term" value="F:ATP binding"/>
    <property type="evidence" value="ECO:0007669"/>
    <property type="project" value="UniProtKB-KW"/>
</dbReference>
<evidence type="ECO:0000259" key="4">
    <source>
        <dbReference type="PROSITE" id="PS51194"/>
    </source>
</evidence>
<dbReference type="InterPro" id="IPR027417">
    <property type="entry name" value="P-loop_NTPase"/>
</dbReference>
<comment type="caution">
    <text evidence="5">The sequence shown here is derived from an EMBL/GenBank/DDBJ whole genome shotgun (WGS) entry which is preliminary data.</text>
</comment>
<dbReference type="GO" id="GO:0006289">
    <property type="term" value="P:nucleotide-excision repair"/>
    <property type="evidence" value="ECO:0007669"/>
    <property type="project" value="TreeGrafter"/>
</dbReference>
<dbReference type="EMBL" id="VMRG01000003">
    <property type="protein sequence ID" value="KAA6230497.1"/>
    <property type="molecule type" value="Genomic_DNA"/>
</dbReference>
<dbReference type="PANTHER" id="PTHR47957">
    <property type="entry name" value="ATP-DEPENDENT HELICASE HRQ1"/>
    <property type="match status" value="1"/>
</dbReference>
<keyword evidence="5" id="KW-0378">Hydrolase</keyword>
<dbReference type="Pfam" id="PF00270">
    <property type="entry name" value="DEAD"/>
    <property type="match status" value="1"/>
</dbReference>
<keyword evidence="5" id="KW-0347">Helicase</keyword>
<dbReference type="Pfam" id="PF00271">
    <property type="entry name" value="Helicase_C"/>
    <property type="match status" value="1"/>
</dbReference>
<dbReference type="Gene3D" id="3.40.50.300">
    <property type="entry name" value="P-loop containing nucleotide triphosphate hydrolases"/>
    <property type="match status" value="2"/>
</dbReference>
<feature type="domain" description="Helicase C-terminal" evidence="4">
    <location>
        <begin position="893"/>
        <end position="1074"/>
    </location>
</feature>
<keyword evidence="1" id="KW-0547">Nucleotide-binding</keyword>
<dbReference type="PROSITE" id="PS51192">
    <property type="entry name" value="HELICASE_ATP_BIND_1"/>
    <property type="match status" value="1"/>
</dbReference>
<dbReference type="InterPro" id="IPR014001">
    <property type="entry name" value="Helicase_ATP-bd"/>
</dbReference>
<dbReference type="SMART" id="SM00487">
    <property type="entry name" value="DEXDc"/>
    <property type="match status" value="1"/>
</dbReference>
<sequence length="1724" mass="197364">MNVFKTHASIIEDYSSYIRSFISIADPDISQVVDRALSTGKLWPEPLLQFNPSFDMFGGLEELIASKTLHGAIGEIFKGYKLYRHQVEAIRLGTSGKDFIVTSGTGSGKSLTYIGSIFHHLLSNPVAKGVTAVVVYPMNALINSQFEEFTRYKKNYEDATGKEFPIIFGQYTGQEGEEAREKMRKNPPHILLTNYMMLELLLTRVRERNIRDSIYENLRFLVFDELHTYRGRQGADVSMLIRRIRSNCAQQLVSIGTSATMVSDIVGNIENQKAEVAKVATKLFGCTFTSEQVVNEKLARSLSPNGTIPARHFLATAIESGINQDSDIEALKKNPIAIWLENKIALEERGTDLVRGKPKRLREIASELATDAGIPEERCRLFLEELLLWISASNVRQQESGERYTFLPYKLHQFISQTGSVYTTLDQDEKRDISLEPGVYKIDEADKKPIFPNVFSRGSGHSFICVSLAGNRLEPREFREITEDEESNDGYLIIGEDIWNLDEDIEMLPDSWFRRTKSGVTLDSKKRAYFPVRLWFDEFGNCSTSDEKKWWGWFMKAPLLFDPTSGGFFDTRTNEGTKLTKLGSEGRSTSTTITAFSILNRLSDAGYRIKDQKLLSFTDNRQDAALQAGHFNDFVQVIRLRAGIHKALQESPVGMFTFATLGEAVFKALGLPFLEFANRSEESSLAPIRRKYEQTLQDFLLYRSIADLRRSWRVVLPNLEQCALLTLEYEDLDEIIATDEFWAVSPLFGALNHYDRKELVSTILDFFRLEFAIHSENFLTQSRIQESERQFREILKQPWTLDRNEKLQEPYYIRYQKLSKTAKLYTKSMGPASSLGKFIKDYVKRQNLDIDLKKDGYKNLIFQTMELLADADYLKSFPARSEQNEEVLIYRLRLEKVIWKAGDGVTVKADFIKRRTYKKQIPQPNLFFKTIYRRDFSTMKRLRSEDHTGQLNNETRLEREERFRADWYTDEGKRALDQQKIRAESISVLFCSPTMELGVDIGSLSVVHMRNAPPNPSNYAQRSGRAGRSGQGALIFTYCSSYAPHDRHYFNNQRELVAGTVMAPRLDLCNRELLLSHLNALVASEVGIPGLDEGAGSRPSIMHLVSDDNNKLPLAESVRAGLQLNQAQFDRVKANFKRVIRDFEPELEAKASAWYSDQWIDQNLSKIIENLDTSLDRWRLIYRSARAILTRATQKIESGTLSLGSEEYRKYKRHQDQATRQLDLLRNNLSGKASELSEFYPYRYLASEGFLPGYNFTRLPLRVFLPTGDSAGVFVSRARSLALREFGPQNIIYHSGRKYRVCQLIMQDTESSLTEAKISTRSGYFLPADQKDMEICPFSGLNLGDNANKMHIHDLLEMSESRAEEIDRISCEEEERVSKGFDIRTFFTIDGGQVERVRKAIVSSSEGTLLNVRYIPAARLVHINFKWKAQEAEGFPIGMVTGDWRSSLPEQETQSNEQFRRVKLMTSNLADALYIEPIQPLGLKPDGVITLQHALKRAIELVFQVEPSEIGVVTVGDPEAPNILLYEAAEGSLGILSQFVENINAFHNVVEQAIALCRYDDPEYKGPASYDDLLSYYNQRDHKIIDRYLIKEALEKLMLCTIEIQTNQSFKNYDDHYQTLLGGIDPNSSTERKFIDFLYKNGIRLPDAAQKRVEGLYAQPDFYYEPRIWVFCDGTPHDKAEVKEKDEAIRQAIIAKGDEVWVYYYRDNLSEKVADRPDIFRKVK</sequence>